<evidence type="ECO:0000256" key="1">
    <source>
        <dbReference type="SAM" id="MobiDB-lite"/>
    </source>
</evidence>
<dbReference type="EMBL" id="JAGMUU010000002">
    <property type="protein sequence ID" value="KAH7160275.1"/>
    <property type="molecule type" value="Genomic_DNA"/>
</dbReference>
<feature type="compositionally biased region" description="Basic and acidic residues" evidence="1">
    <location>
        <begin position="104"/>
        <end position="119"/>
    </location>
</feature>
<gene>
    <name evidence="2" type="ORF">B0J13DRAFT_540865</name>
</gene>
<comment type="caution">
    <text evidence="2">The sequence shown here is derived from an EMBL/GenBank/DDBJ whole genome shotgun (WGS) entry which is preliminary data.</text>
</comment>
<feature type="compositionally biased region" description="Acidic residues" evidence="1">
    <location>
        <begin position="120"/>
        <end position="129"/>
    </location>
</feature>
<dbReference type="OrthoDB" id="4900573at2759"/>
<evidence type="ECO:0000313" key="3">
    <source>
        <dbReference type="Proteomes" id="UP000717696"/>
    </source>
</evidence>
<dbReference type="AlphaFoldDB" id="A0A9P9FCB4"/>
<proteinExistence type="predicted"/>
<reference evidence="2" key="1">
    <citation type="journal article" date="2021" name="Nat. Commun.">
        <title>Genetic determinants of endophytism in the Arabidopsis root mycobiome.</title>
        <authorList>
            <person name="Mesny F."/>
            <person name="Miyauchi S."/>
            <person name="Thiergart T."/>
            <person name="Pickel B."/>
            <person name="Atanasova L."/>
            <person name="Karlsson M."/>
            <person name="Huettel B."/>
            <person name="Barry K.W."/>
            <person name="Haridas S."/>
            <person name="Chen C."/>
            <person name="Bauer D."/>
            <person name="Andreopoulos W."/>
            <person name="Pangilinan J."/>
            <person name="LaButti K."/>
            <person name="Riley R."/>
            <person name="Lipzen A."/>
            <person name="Clum A."/>
            <person name="Drula E."/>
            <person name="Henrissat B."/>
            <person name="Kohler A."/>
            <person name="Grigoriev I.V."/>
            <person name="Martin F.M."/>
            <person name="Hacquard S."/>
        </authorList>
    </citation>
    <scope>NUCLEOTIDE SEQUENCE</scope>
    <source>
        <strain evidence="2">MPI-CAGE-AT-0021</strain>
    </source>
</reference>
<protein>
    <submittedName>
        <fullName evidence="2">Uncharacterized protein</fullName>
    </submittedName>
</protein>
<accession>A0A9P9FCB4</accession>
<organism evidence="2 3">
    <name type="scientific">Dactylonectria estremocensis</name>
    <dbReference type="NCBI Taxonomy" id="1079267"/>
    <lineage>
        <taxon>Eukaryota</taxon>
        <taxon>Fungi</taxon>
        <taxon>Dikarya</taxon>
        <taxon>Ascomycota</taxon>
        <taxon>Pezizomycotina</taxon>
        <taxon>Sordariomycetes</taxon>
        <taxon>Hypocreomycetidae</taxon>
        <taxon>Hypocreales</taxon>
        <taxon>Nectriaceae</taxon>
        <taxon>Dactylonectria</taxon>
    </lineage>
</organism>
<keyword evidence="3" id="KW-1185">Reference proteome</keyword>
<feature type="region of interest" description="Disordered" evidence="1">
    <location>
        <begin position="65"/>
        <end position="142"/>
    </location>
</feature>
<feature type="compositionally biased region" description="Basic and acidic residues" evidence="1">
    <location>
        <begin position="26"/>
        <end position="39"/>
    </location>
</feature>
<feature type="compositionally biased region" description="Basic residues" evidence="1">
    <location>
        <begin position="14"/>
        <end position="25"/>
    </location>
</feature>
<sequence>MTRRNAASAPPRSRQSHHSHSHRSRIKEIPHTAEEKERGFEWTPGLALALVGAITWLDHTFDKTRRKSVGSHKQESHKAVSSDRSRDRSVRSPERSSSRGRSKKERERERERSKVRFDSGGDEIIDDSFYEYGPKRGRSSRR</sequence>
<feature type="compositionally biased region" description="Basic and acidic residues" evidence="1">
    <location>
        <begin position="72"/>
        <end position="97"/>
    </location>
</feature>
<feature type="compositionally biased region" description="Low complexity" evidence="1">
    <location>
        <begin position="1"/>
        <end position="13"/>
    </location>
</feature>
<evidence type="ECO:0000313" key="2">
    <source>
        <dbReference type="EMBL" id="KAH7160275.1"/>
    </source>
</evidence>
<feature type="region of interest" description="Disordered" evidence="1">
    <location>
        <begin position="1"/>
        <end position="39"/>
    </location>
</feature>
<name>A0A9P9FCB4_9HYPO</name>
<dbReference type="Proteomes" id="UP000717696">
    <property type="component" value="Unassembled WGS sequence"/>
</dbReference>